<feature type="region of interest" description="Disordered" evidence="1">
    <location>
        <begin position="1"/>
        <end position="20"/>
    </location>
</feature>
<evidence type="ECO:0000313" key="2">
    <source>
        <dbReference type="EMBL" id="GAA2638780.1"/>
    </source>
</evidence>
<dbReference type="EMBL" id="BAAATD010000026">
    <property type="protein sequence ID" value="GAA2638780.1"/>
    <property type="molecule type" value="Genomic_DNA"/>
</dbReference>
<reference evidence="2 3" key="1">
    <citation type="journal article" date="2019" name="Int. J. Syst. Evol. Microbiol.">
        <title>The Global Catalogue of Microorganisms (GCM) 10K type strain sequencing project: providing services to taxonomists for standard genome sequencing and annotation.</title>
        <authorList>
            <consortium name="The Broad Institute Genomics Platform"/>
            <consortium name="The Broad Institute Genome Sequencing Center for Infectious Disease"/>
            <person name="Wu L."/>
            <person name="Ma J."/>
        </authorList>
    </citation>
    <scope>NUCLEOTIDE SEQUENCE [LARGE SCALE GENOMIC DNA]</scope>
    <source>
        <strain evidence="2 3">JCM 6833</strain>
    </source>
</reference>
<comment type="caution">
    <text evidence="2">The sequence shown here is derived from an EMBL/GenBank/DDBJ whole genome shotgun (WGS) entry which is preliminary data.</text>
</comment>
<evidence type="ECO:0000256" key="1">
    <source>
        <dbReference type="SAM" id="MobiDB-lite"/>
    </source>
</evidence>
<gene>
    <name evidence="2" type="ORF">GCM10010411_93550</name>
</gene>
<dbReference type="RefSeq" id="WP_344549260.1">
    <property type="nucleotide sequence ID" value="NZ_BAAATD010000026.1"/>
</dbReference>
<dbReference type="Proteomes" id="UP001501509">
    <property type="component" value="Unassembled WGS sequence"/>
</dbReference>
<accession>A0ABN3QYN6</accession>
<protein>
    <submittedName>
        <fullName evidence="2">Uncharacterized protein</fullName>
    </submittedName>
</protein>
<sequence>MVSLDRPREADREQSSSPPQAALEALAALLRGQRYAVEVHDGNLVAADGAGVRPVRVWCQSRDTDGGRLWFAWSGAVWICEADKPTDAITAVKGAFGRVRA</sequence>
<name>A0ABN3QYN6_9ACTN</name>
<proteinExistence type="predicted"/>
<evidence type="ECO:0000313" key="3">
    <source>
        <dbReference type="Proteomes" id="UP001501509"/>
    </source>
</evidence>
<keyword evidence="3" id="KW-1185">Reference proteome</keyword>
<organism evidence="2 3">
    <name type="scientific">Actinomadura fulvescens</name>
    <dbReference type="NCBI Taxonomy" id="46160"/>
    <lineage>
        <taxon>Bacteria</taxon>
        <taxon>Bacillati</taxon>
        <taxon>Actinomycetota</taxon>
        <taxon>Actinomycetes</taxon>
        <taxon>Streptosporangiales</taxon>
        <taxon>Thermomonosporaceae</taxon>
        <taxon>Actinomadura</taxon>
    </lineage>
</organism>
<feature type="compositionally biased region" description="Basic and acidic residues" evidence="1">
    <location>
        <begin position="1"/>
        <end position="14"/>
    </location>
</feature>